<evidence type="ECO:0000256" key="2">
    <source>
        <dbReference type="SAM" id="Phobius"/>
    </source>
</evidence>
<evidence type="ECO:0008006" key="5">
    <source>
        <dbReference type="Google" id="ProtNLM"/>
    </source>
</evidence>
<dbReference type="eggNOG" id="COG3378">
    <property type="taxonomic scope" value="Bacteria"/>
</dbReference>
<proteinExistence type="predicted"/>
<evidence type="ECO:0000256" key="1">
    <source>
        <dbReference type="SAM" id="MobiDB-lite"/>
    </source>
</evidence>
<dbReference type="HOGENOM" id="CLU_025569_2_0_10"/>
<dbReference type="EMBL" id="CP001807">
    <property type="protein sequence ID" value="ACY47909.1"/>
    <property type="molecule type" value="Genomic_DNA"/>
</dbReference>
<dbReference type="InterPro" id="IPR027417">
    <property type="entry name" value="P-loop_NTPase"/>
</dbReference>
<feature type="compositionally biased region" description="Polar residues" evidence="1">
    <location>
        <begin position="601"/>
        <end position="614"/>
    </location>
</feature>
<protein>
    <recommendedName>
        <fullName evidence="5">ATP-binding protein</fullName>
    </recommendedName>
</protein>
<keyword evidence="4" id="KW-1185">Reference proteome</keyword>
<dbReference type="SUPFAM" id="SSF52540">
    <property type="entry name" value="P-loop containing nucleoside triphosphate hydrolases"/>
    <property type="match status" value="1"/>
</dbReference>
<gene>
    <name evidence="3" type="ordered locus">Rmar_1015</name>
</gene>
<feature type="region of interest" description="Disordered" evidence="1">
    <location>
        <begin position="601"/>
        <end position="621"/>
    </location>
</feature>
<sequence length="701" mass="76241">MKDQRQSYEKSSLSASKSHANDGLPLLLRCPSCGGDGRLMVAHTALGHVHARCLGAEDAPACTAEQLALHFAGAEVVDQFLLRVDDVELLRTKLQEAVDVARVQLEEEAARVEVETGSEKRQERRSAIDRLIEYARADFELFHTPEGTAYLRTTDGLCYRLASAQGRSLLARAFYAREGKGASSSAISEALPTLEAVARFDGPCHPVSVRVAREGDRIYLDLGDETARAAEIDAEGWRLRPIAELPVRFERPPGTRPLPEPVRGGDWNVLRELLNTDRAGFILATAWLVGTLAVLPAYPVLVLTGPQGSGKSTACRLLASLIDPRQAPLNAAPRELRDLAIYAQNAYVVVLDNVSSLPVWLSDSLCRLATGSGFRTRRLYTDSDEVVFEAVRPIVANGIPDFVRQPDLADRTLPVRLQLMPPERRRTAEEVEAAFREAAPGLLGLLLDAVSTGLRRKAEVQPASLPRMADFATFVLAAAEALPFTEEEFLEACGAGQAELAASLLEDSFAEALLSFAEAVETWEGMASELLEAMLQRGQHERPPRGWPKTAQSVGSTLARLEPVMLQVGVKLERVRAGKARTRLIRIQKVANQTSALSALSANGKNGSKQQNLADSAAPAGGQVADDLFNSCPPVVRHRSPEISQNRPFSKGRTTADEADNLFETFWDGAGAGVADRTETAEGDNDGWWDPFEDDEDEAPF</sequence>
<evidence type="ECO:0000313" key="3">
    <source>
        <dbReference type="EMBL" id="ACY47909.1"/>
    </source>
</evidence>
<organism evidence="3 4">
    <name type="scientific">Rhodothermus marinus (strain ATCC 43812 / DSM 4252 / R-10)</name>
    <name type="common">Rhodothermus obamensis</name>
    <dbReference type="NCBI Taxonomy" id="518766"/>
    <lineage>
        <taxon>Bacteria</taxon>
        <taxon>Pseudomonadati</taxon>
        <taxon>Rhodothermota</taxon>
        <taxon>Rhodothermia</taxon>
        <taxon>Rhodothermales</taxon>
        <taxon>Rhodothermaceae</taxon>
        <taxon>Rhodothermus</taxon>
    </lineage>
</organism>
<name>D0MHF1_RHOM4</name>
<keyword evidence="2" id="KW-1133">Transmembrane helix</keyword>
<dbReference type="STRING" id="518766.Rmar_1015"/>
<dbReference type="RefSeq" id="WP_012843521.1">
    <property type="nucleotide sequence ID" value="NC_013501.1"/>
</dbReference>
<keyword evidence="2" id="KW-0472">Membrane</keyword>
<feature type="compositionally biased region" description="Acidic residues" evidence="1">
    <location>
        <begin position="681"/>
        <end position="701"/>
    </location>
</feature>
<dbReference type="Proteomes" id="UP000002221">
    <property type="component" value="Chromosome"/>
</dbReference>
<dbReference type="Gene3D" id="3.40.50.300">
    <property type="entry name" value="P-loop containing nucleotide triphosphate hydrolases"/>
    <property type="match status" value="1"/>
</dbReference>
<dbReference type="KEGG" id="rmr:Rmar_1015"/>
<dbReference type="AlphaFoldDB" id="D0MHF1"/>
<keyword evidence="2" id="KW-0812">Transmembrane</keyword>
<feature type="transmembrane region" description="Helical" evidence="2">
    <location>
        <begin position="281"/>
        <end position="301"/>
    </location>
</feature>
<reference evidence="3 4" key="1">
    <citation type="journal article" date="2009" name="Stand. Genomic Sci.">
        <title>Complete genome sequence of Rhodothermus marinus type strain (R-10).</title>
        <authorList>
            <person name="Nolan M."/>
            <person name="Tindall B.J."/>
            <person name="Pomrenke H."/>
            <person name="Lapidus A."/>
            <person name="Copeland A."/>
            <person name="Glavina Del Rio T."/>
            <person name="Lucas S."/>
            <person name="Chen F."/>
            <person name="Tice H."/>
            <person name="Cheng J.F."/>
            <person name="Saunders E."/>
            <person name="Han C."/>
            <person name="Bruce D."/>
            <person name="Goodwin L."/>
            <person name="Chain P."/>
            <person name="Pitluck S."/>
            <person name="Ovchinikova G."/>
            <person name="Pati A."/>
            <person name="Ivanova N."/>
            <person name="Mavromatis K."/>
            <person name="Chen A."/>
            <person name="Palaniappan K."/>
            <person name="Land M."/>
            <person name="Hauser L."/>
            <person name="Chang Y.J."/>
            <person name="Jeffries C.D."/>
            <person name="Brettin T."/>
            <person name="Goker M."/>
            <person name="Bristow J."/>
            <person name="Eisen J.A."/>
            <person name="Markowitz V."/>
            <person name="Hugenholtz P."/>
            <person name="Kyrpides N.C."/>
            <person name="Klenk H.P."/>
            <person name="Detter J.C."/>
        </authorList>
    </citation>
    <scope>NUCLEOTIDE SEQUENCE [LARGE SCALE GENOMIC DNA]</scope>
    <source>
        <strain evidence="4">ATCC 43812 / DSM 4252 / R-10</strain>
    </source>
</reference>
<evidence type="ECO:0000313" key="4">
    <source>
        <dbReference type="Proteomes" id="UP000002221"/>
    </source>
</evidence>
<accession>D0MHF1</accession>
<feature type="region of interest" description="Disordered" evidence="1">
    <location>
        <begin position="671"/>
        <end position="701"/>
    </location>
</feature>